<gene>
    <name evidence="1" type="ORF">E5329_20810</name>
</gene>
<evidence type="ECO:0000313" key="2">
    <source>
        <dbReference type="Proteomes" id="UP000304953"/>
    </source>
</evidence>
<name>A0AC61RSE4_9FIRM</name>
<accession>A0AC61RSE4</accession>
<comment type="caution">
    <text evidence="1">The sequence shown here is derived from an EMBL/GenBank/DDBJ whole genome shotgun (WGS) entry which is preliminary data.</text>
</comment>
<proteinExistence type="predicted"/>
<sequence length="386" mass="42461">MKESIYLDNASTTYPKPEAVYQAMEKAGRNLAVNAGRGFYGLAREAFQLIEDTREQICRMVHGESVAEAVFTPSATIACNQVLGGLDWKREAVVYVTPFEHNAIMRVLASLQKQYGFEVEELALNRETMTLDTERIRYQFLRKHPTVLVMNHVSNVTGTVIPWQEIGKLAESYHPAVVIDGSQALGLVPVRLQNTAADFYIFAGHKTLYGPLGIGGYVNNHGRRLKPILFGGTGSDSLNLEMDTANVKGYEPGSMNIAAIAGLYAALMECGKASEGEWLEKEQNQREYLVKMLARIPEVILYPPLSGAVAGILSFNLRGFSAGDVGALLDQEYHIAVRTGYHCAPLIHKYLNDEGTGGTVRVSIGRFTKESELERLAEAVEEIAEG</sequence>
<keyword evidence="1" id="KW-0808">Transferase</keyword>
<dbReference type="EMBL" id="SRYA01000055">
    <property type="protein sequence ID" value="TGY91524.1"/>
    <property type="molecule type" value="Genomic_DNA"/>
</dbReference>
<reference evidence="1" key="1">
    <citation type="submission" date="2019-04" db="EMBL/GenBank/DDBJ databases">
        <title>Microbes associate with the intestines of laboratory mice.</title>
        <authorList>
            <person name="Navarre W."/>
            <person name="Wong E."/>
            <person name="Huang K."/>
            <person name="Tropini C."/>
            <person name="Ng K."/>
            <person name="Yu B."/>
        </authorList>
    </citation>
    <scope>NUCLEOTIDE SEQUENCE</scope>
    <source>
        <strain evidence="1">NM01_1-7b</strain>
    </source>
</reference>
<evidence type="ECO:0000313" key="1">
    <source>
        <dbReference type="EMBL" id="TGY91524.1"/>
    </source>
</evidence>
<organism evidence="1 2">
    <name type="scientific">Petralouisia muris</name>
    <dbReference type="NCBI Taxonomy" id="3032872"/>
    <lineage>
        <taxon>Bacteria</taxon>
        <taxon>Bacillati</taxon>
        <taxon>Bacillota</taxon>
        <taxon>Clostridia</taxon>
        <taxon>Lachnospirales</taxon>
        <taxon>Lachnospiraceae</taxon>
        <taxon>Petralouisia</taxon>
    </lineage>
</organism>
<protein>
    <submittedName>
        <fullName evidence="1">Aminotransferase class V-fold PLP-dependent enzyme</fullName>
    </submittedName>
</protein>
<keyword evidence="2" id="KW-1185">Reference proteome</keyword>
<keyword evidence="1" id="KW-0032">Aminotransferase</keyword>
<dbReference type="Proteomes" id="UP000304953">
    <property type="component" value="Unassembled WGS sequence"/>
</dbReference>